<dbReference type="RefSeq" id="XP_049266310.1">
    <property type="nucleotide sequence ID" value="XM_049407212.1"/>
</dbReference>
<protein>
    <recommendedName>
        <fullName evidence="1">Phosphatidylinositol transfer protein SFH5</fullName>
        <shortName evidence="1">PITP SFH5</shortName>
    </recommendedName>
</protein>
<dbReference type="CDD" id="cd00170">
    <property type="entry name" value="SEC14"/>
    <property type="match status" value="1"/>
</dbReference>
<dbReference type="GO" id="GO:0017157">
    <property type="term" value="P:regulation of exocytosis"/>
    <property type="evidence" value="ECO:0007669"/>
    <property type="project" value="TreeGrafter"/>
</dbReference>
<dbReference type="Pfam" id="PF00650">
    <property type="entry name" value="CRAL_TRIO"/>
    <property type="match status" value="1"/>
</dbReference>
<proteinExistence type="inferred from homology"/>
<dbReference type="SMART" id="SM00516">
    <property type="entry name" value="SEC14"/>
    <property type="match status" value="1"/>
</dbReference>
<comment type="subcellular location">
    <subcellularLocation>
        <location evidence="1">Cytoplasm</location>
    </subcellularLocation>
    <subcellularLocation>
        <location evidence="1">Endoplasmic reticulum membrane</location>
        <topology evidence="1">Peripheral membrane protein</topology>
    </subcellularLocation>
    <subcellularLocation>
        <location evidence="1">Microsome membrane</location>
        <topology evidence="1">Peripheral membrane protein</topology>
    </subcellularLocation>
</comment>
<comment type="caution">
    <text evidence="3">The sequence shown here is derived from an EMBL/GenBank/DDBJ whole genome shotgun (WGS) entry which is preliminary data.</text>
</comment>
<dbReference type="InterPro" id="IPR001251">
    <property type="entry name" value="CRAL-TRIO_dom"/>
</dbReference>
<gene>
    <name evidence="3" type="ORF">J8A68_000334</name>
</gene>
<dbReference type="InterPro" id="IPR042938">
    <property type="entry name" value="Sfh5"/>
</dbReference>
<keyword evidence="1" id="KW-0445">Lipid transport</keyword>
<keyword evidence="1" id="KW-0963">Cytoplasm</keyword>
<comment type="similarity">
    <text evidence="1">Belongs to the SFH5 family.</text>
</comment>
<dbReference type="AlphaFoldDB" id="A0A8J5UMG4"/>
<dbReference type="GO" id="GO:0043001">
    <property type="term" value="P:Golgi to plasma membrane protein transport"/>
    <property type="evidence" value="ECO:0007669"/>
    <property type="project" value="TreeGrafter"/>
</dbReference>
<sequence>MSDIQAVKDSIKSTKLSDENAKKLAVIIDGLPDILGQLDNPEYDEIFGYRINVADKEYVDVSIRNEILLKFLAADGYDLDLAKERLINTFNWRNKFQPLSAAFDENFHVELVELGVITHFNKDVKLPNLDIATWNLYGNLKNPKKIFEKFGGKLHKDLPGSEFLRWRIGLMERALQLLDFTNPDLNRIAQVHDYKNVSILRIDPGMRAATKEIIKIFGDNYPELLSTKFFVNVPLLAGWVFTFLKALGIITEETLRKFQVLNHGDLSKSFGADNLPIEYGGKLKKDLFALEVSNVKLSEYGQVILKRIGDEEIKHVNDDVE</sequence>
<evidence type="ECO:0000313" key="3">
    <source>
        <dbReference type="EMBL" id="KAG7666078.1"/>
    </source>
</evidence>
<dbReference type="GO" id="GO:0005829">
    <property type="term" value="C:cytosol"/>
    <property type="evidence" value="ECO:0007669"/>
    <property type="project" value="TreeGrafter"/>
</dbReference>
<dbReference type="OrthoDB" id="75724at2759"/>
<name>A0A8J5UMG4_9ASCO</name>
<dbReference type="Proteomes" id="UP000694255">
    <property type="component" value="Unassembled WGS sequence"/>
</dbReference>
<evidence type="ECO:0000259" key="2">
    <source>
        <dbReference type="PROSITE" id="PS50191"/>
    </source>
</evidence>
<evidence type="ECO:0000256" key="1">
    <source>
        <dbReference type="RuleBase" id="RU367059"/>
    </source>
</evidence>
<comment type="function">
    <text evidence="1">Non-classical phosphatidylinositol (PtdIns) transfer protein (PITP), which exhibits PtdIns-binding/transfer activity in the absence of detectable PtdCho-binding/transfer activity. Regulates PtdIns(4,5)P2 homeostasis at the plasma membrane.</text>
</comment>
<feature type="domain" description="CRAL-TRIO" evidence="2">
    <location>
        <begin position="136"/>
        <end position="287"/>
    </location>
</feature>
<dbReference type="PANTHER" id="PTHR47669">
    <property type="entry name" value="PHOSPHATIDYLINOSITOL TRANSFER PROTEIN SFH5"/>
    <property type="match status" value="1"/>
</dbReference>
<dbReference type="PANTHER" id="PTHR47669:SF1">
    <property type="entry name" value="PHOSPHATIDYLINOSITOL TRANSFER PROTEIN SFH5"/>
    <property type="match status" value="1"/>
</dbReference>
<dbReference type="GO" id="GO:0008526">
    <property type="term" value="F:phosphatidylinositol transfer activity"/>
    <property type="evidence" value="ECO:0007669"/>
    <property type="project" value="UniProtKB-UniRule"/>
</dbReference>
<keyword evidence="1" id="KW-0256">Endoplasmic reticulum</keyword>
<reference evidence="3 4" key="1">
    <citation type="journal article" date="2021" name="DNA Res.">
        <title>Genome analysis of Candida subhashii reveals its hybrid nature and dual mitochondrial genome conformations.</title>
        <authorList>
            <person name="Mixao V."/>
            <person name="Hegedusova E."/>
            <person name="Saus E."/>
            <person name="Pryszcz L.P."/>
            <person name="Cillingova A."/>
            <person name="Nosek J."/>
            <person name="Gabaldon T."/>
        </authorList>
    </citation>
    <scope>NUCLEOTIDE SEQUENCE [LARGE SCALE GENOMIC DNA]</scope>
    <source>
        <strain evidence="3 4">CBS 10753</strain>
    </source>
</reference>
<dbReference type="GO" id="GO:0032541">
    <property type="term" value="C:cortical endoplasmic reticulum"/>
    <property type="evidence" value="ECO:0007669"/>
    <property type="project" value="TreeGrafter"/>
</dbReference>
<dbReference type="GO" id="GO:0005789">
    <property type="term" value="C:endoplasmic reticulum membrane"/>
    <property type="evidence" value="ECO:0007669"/>
    <property type="project" value="UniProtKB-SubCell"/>
</dbReference>
<dbReference type="EMBL" id="JAGSYN010000043">
    <property type="protein sequence ID" value="KAG7666078.1"/>
    <property type="molecule type" value="Genomic_DNA"/>
</dbReference>
<evidence type="ECO:0000313" key="4">
    <source>
        <dbReference type="Proteomes" id="UP000694255"/>
    </source>
</evidence>
<keyword evidence="1" id="KW-0472">Membrane</keyword>
<keyword evidence="1" id="KW-0813">Transport</keyword>
<dbReference type="GeneID" id="73467135"/>
<keyword evidence="4" id="KW-1185">Reference proteome</keyword>
<keyword evidence="1" id="KW-0492">Microsome</keyword>
<organism evidence="3 4">
    <name type="scientific">[Candida] subhashii</name>
    <dbReference type="NCBI Taxonomy" id="561895"/>
    <lineage>
        <taxon>Eukaryota</taxon>
        <taxon>Fungi</taxon>
        <taxon>Dikarya</taxon>
        <taxon>Ascomycota</taxon>
        <taxon>Saccharomycotina</taxon>
        <taxon>Pichiomycetes</taxon>
        <taxon>Debaryomycetaceae</taxon>
        <taxon>Spathaspora</taxon>
    </lineage>
</organism>
<dbReference type="GO" id="GO:0005886">
    <property type="term" value="C:plasma membrane"/>
    <property type="evidence" value="ECO:0007669"/>
    <property type="project" value="TreeGrafter"/>
</dbReference>
<dbReference type="PROSITE" id="PS50191">
    <property type="entry name" value="CRAL_TRIO"/>
    <property type="match status" value="1"/>
</dbReference>
<accession>A0A8J5UMG4</accession>